<dbReference type="SUPFAM" id="SSF55729">
    <property type="entry name" value="Acyl-CoA N-acyltransferases (Nat)"/>
    <property type="match status" value="1"/>
</dbReference>
<reference evidence="2 3" key="1">
    <citation type="submission" date="2017-11" db="EMBL/GenBank/DDBJ databases">
        <title>Genome sequence of Mesoplasma tabanidae BARC 857 (ATCC 49584).</title>
        <authorList>
            <person name="Lo W.-S."/>
            <person name="Kuo C.-H."/>
        </authorList>
    </citation>
    <scope>NUCLEOTIDE SEQUENCE [LARGE SCALE GENOMIC DNA]</scope>
    <source>
        <strain evidence="2 3">BARC 857</strain>
    </source>
</reference>
<organism evidence="2 3">
    <name type="scientific">Mesoplasma tabanidae</name>
    <dbReference type="NCBI Taxonomy" id="219745"/>
    <lineage>
        <taxon>Bacteria</taxon>
        <taxon>Bacillati</taxon>
        <taxon>Mycoplasmatota</taxon>
        <taxon>Mollicutes</taxon>
        <taxon>Entomoplasmatales</taxon>
        <taxon>Entomoplasmataceae</taxon>
        <taxon>Mesoplasma</taxon>
    </lineage>
</organism>
<dbReference type="KEGG" id="mtab:MTABA_v1c06900"/>
<dbReference type="OrthoDB" id="9797989at2"/>
<dbReference type="PANTHER" id="PTHR39173">
    <property type="entry name" value="ACETYLTRANSFERASE"/>
    <property type="match status" value="1"/>
</dbReference>
<keyword evidence="3" id="KW-1185">Reference proteome</keyword>
<protein>
    <submittedName>
        <fullName evidence="2">Acetyltransferase</fullName>
    </submittedName>
</protein>
<evidence type="ECO:0000313" key="2">
    <source>
        <dbReference type="EMBL" id="ATZ21882.1"/>
    </source>
</evidence>
<dbReference type="AlphaFoldDB" id="A0A2K8P548"/>
<dbReference type="InterPro" id="IPR000182">
    <property type="entry name" value="GNAT_dom"/>
</dbReference>
<evidence type="ECO:0000259" key="1">
    <source>
        <dbReference type="PROSITE" id="PS51186"/>
    </source>
</evidence>
<dbReference type="EMBL" id="CP024969">
    <property type="protein sequence ID" value="ATZ21882.1"/>
    <property type="molecule type" value="Genomic_DNA"/>
</dbReference>
<keyword evidence="2" id="KW-0808">Transferase</keyword>
<dbReference type="Proteomes" id="UP000232223">
    <property type="component" value="Chromosome"/>
</dbReference>
<dbReference type="PANTHER" id="PTHR39173:SF1">
    <property type="entry name" value="ACETYLTRANSFERASE"/>
    <property type="match status" value="1"/>
</dbReference>
<dbReference type="Gene3D" id="3.40.630.30">
    <property type="match status" value="1"/>
</dbReference>
<name>A0A2K8P548_9MOLU</name>
<dbReference type="CDD" id="cd04301">
    <property type="entry name" value="NAT_SF"/>
    <property type="match status" value="1"/>
</dbReference>
<sequence length="170" mass="19445">MKIDLVKPELKHVTQISNVLNDFLKNSNEMISGIQGASDIHTFENIDEWIKFAQEGTGKEGWMPFRQFLAINEENEIVGFINLRLQLNDYLLNFGGHIGYGVCPSQRKKGFATEMLRQIIKIAKKEGITEILITCLETNIASEKVILNNCGIFEDARIKDGENIKRFWIK</sequence>
<dbReference type="PROSITE" id="PS51186">
    <property type="entry name" value="GNAT"/>
    <property type="match status" value="1"/>
</dbReference>
<feature type="domain" description="N-acetyltransferase" evidence="1">
    <location>
        <begin position="8"/>
        <end position="170"/>
    </location>
</feature>
<dbReference type="InterPro" id="IPR016181">
    <property type="entry name" value="Acyl_CoA_acyltransferase"/>
</dbReference>
<dbReference type="GO" id="GO:0016747">
    <property type="term" value="F:acyltransferase activity, transferring groups other than amino-acyl groups"/>
    <property type="evidence" value="ECO:0007669"/>
    <property type="project" value="InterPro"/>
</dbReference>
<accession>A0A2K8P548</accession>
<dbReference type="Pfam" id="PF13302">
    <property type="entry name" value="Acetyltransf_3"/>
    <property type="match status" value="1"/>
</dbReference>
<dbReference type="RefSeq" id="WP_100679801.1">
    <property type="nucleotide sequence ID" value="NZ_CP024969.1"/>
</dbReference>
<evidence type="ECO:0000313" key="3">
    <source>
        <dbReference type="Proteomes" id="UP000232223"/>
    </source>
</evidence>
<proteinExistence type="predicted"/>
<gene>
    <name evidence="2" type="ORF">MTABA_v1c06900</name>
</gene>